<dbReference type="EMBL" id="RXGB01019900">
    <property type="protein sequence ID" value="TMW82083.1"/>
    <property type="molecule type" value="Genomic_DNA"/>
</dbReference>
<name>A0A6N2AQH3_SOLCI</name>
<organism evidence="1">
    <name type="scientific">Solanum chilense</name>
    <name type="common">Tomato</name>
    <name type="synonym">Lycopersicon chilense</name>
    <dbReference type="NCBI Taxonomy" id="4083"/>
    <lineage>
        <taxon>Eukaryota</taxon>
        <taxon>Viridiplantae</taxon>
        <taxon>Streptophyta</taxon>
        <taxon>Embryophyta</taxon>
        <taxon>Tracheophyta</taxon>
        <taxon>Spermatophyta</taxon>
        <taxon>Magnoliopsida</taxon>
        <taxon>eudicotyledons</taxon>
        <taxon>Gunneridae</taxon>
        <taxon>Pentapetalae</taxon>
        <taxon>asterids</taxon>
        <taxon>lamiids</taxon>
        <taxon>Solanales</taxon>
        <taxon>Solanaceae</taxon>
        <taxon>Solanoideae</taxon>
        <taxon>Solaneae</taxon>
        <taxon>Solanum</taxon>
        <taxon>Solanum subgen. Lycopersicon</taxon>
    </lineage>
</organism>
<proteinExistence type="predicted"/>
<sequence>MNKESSKITMTKKNFIPSLPRELLIDIIQSSRFLNEVANERSVYHKYDFFNLSDPTALEVINQAAYGVHDGAQYMLVLMSIFSGGKTMSEGLMFNANMKKTEPVIMRKC</sequence>
<protein>
    <submittedName>
        <fullName evidence="1">Uncharacterized protein</fullName>
    </submittedName>
</protein>
<gene>
    <name evidence="1" type="ORF">EJD97_006872</name>
</gene>
<reference evidence="1" key="1">
    <citation type="submission" date="2019-05" db="EMBL/GenBank/DDBJ databases">
        <title>The de novo reference genome and transcriptome assemblies of the wild tomato species Solanum chilense.</title>
        <authorList>
            <person name="Stam R."/>
            <person name="Nosenko T."/>
            <person name="Hoerger A.C."/>
            <person name="Stephan W."/>
            <person name="Seidel M.A."/>
            <person name="Kuhn J.M.M."/>
            <person name="Haberer G."/>
            <person name="Tellier A."/>
        </authorList>
    </citation>
    <scope>NUCLEOTIDE SEQUENCE</scope>
    <source>
        <tissue evidence="1">Mature leaves</tissue>
    </source>
</reference>
<evidence type="ECO:0000313" key="1">
    <source>
        <dbReference type="EMBL" id="TMW82083.1"/>
    </source>
</evidence>
<dbReference type="AlphaFoldDB" id="A0A6N2AQH3"/>
<accession>A0A6N2AQH3</accession>
<comment type="caution">
    <text evidence="1">The sequence shown here is derived from an EMBL/GenBank/DDBJ whole genome shotgun (WGS) entry which is preliminary data.</text>
</comment>